<gene>
    <name evidence="1" type="ORF">ABID50_000630</name>
</gene>
<keyword evidence="2" id="KW-1185">Reference proteome</keyword>
<comment type="caution">
    <text evidence="1">The sequence shown here is derived from an EMBL/GenBank/DDBJ whole genome shotgun (WGS) entry which is preliminary data.</text>
</comment>
<dbReference type="Proteomes" id="UP001549134">
    <property type="component" value="Unassembled WGS sequence"/>
</dbReference>
<protein>
    <submittedName>
        <fullName evidence="1">Uncharacterized protein</fullName>
    </submittedName>
</protein>
<dbReference type="EMBL" id="JBEPLX010000005">
    <property type="protein sequence ID" value="MET3533474.1"/>
    <property type="molecule type" value="Genomic_DNA"/>
</dbReference>
<proteinExistence type="predicted"/>
<reference evidence="1 2" key="1">
    <citation type="submission" date="2024-06" db="EMBL/GenBank/DDBJ databases">
        <title>Genomic Encyclopedia of Type Strains, Phase IV (KMG-IV): sequencing the most valuable type-strain genomes for metagenomic binning, comparative biology and taxonomic classification.</title>
        <authorList>
            <person name="Goeker M."/>
        </authorList>
    </citation>
    <scope>NUCLEOTIDE SEQUENCE [LARGE SCALE GENOMIC DNA]</scope>
    <source>
        <strain evidence="1 2">DSM 29126</strain>
    </source>
</reference>
<sequence>MKLVSERIDTATVIIDSNLVWYGNLSPFTYQSDDQASLLRLESQSIATELLEKFENSNIK</sequence>
<accession>A0ABV2EQL5</accession>
<organism evidence="1 2">
    <name type="scientific">Streptococcus parasuis</name>
    <dbReference type="NCBI Taxonomy" id="1501662"/>
    <lineage>
        <taxon>Bacteria</taxon>
        <taxon>Bacillati</taxon>
        <taxon>Bacillota</taxon>
        <taxon>Bacilli</taxon>
        <taxon>Lactobacillales</taxon>
        <taxon>Streptococcaceae</taxon>
        <taxon>Streptococcus</taxon>
    </lineage>
</organism>
<evidence type="ECO:0000313" key="2">
    <source>
        <dbReference type="Proteomes" id="UP001549134"/>
    </source>
</evidence>
<evidence type="ECO:0000313" key="1">
    <source>
        <dbReference type="EMBL" id="MET3533474.1"/>
    </source>
</evidence>
<name>A0ABV2EQL5_9STRE</name>